<dbReference type="AlphaFoldDB" id="A0A9W9Y778"/>
<evidence type="ECO:0000256" key="2">
    <source>
        <dbReference type="PROSITE-ProRule" id="PRU00076"/>
    </source>
</evidence>
<feature type="domain" description="ShKT" evidence="6">
    <location>
        <begin position="114"/>
        <end position="148"/>
    </location>
</feature>
<evidence type="ECO:0000313" key="7">
    <source>
        <dbReference type="EMBL" id="KAJ7318904.1"/>
    </source>
</evidence>
<dbReference type="SMART" id="SM00181">
    <property type="entry name" value="EGF"/>
    <property type="match status" value="1"/>
</dbReference>
<comment type="caution">
    <text evidence="2">Lacks conserved residue(s) required for the propagation of feature annotation.</text>
</comment>
<accession>A0A9W9Y778</accession>
<evidence type="ECO:0000256" key="1">
    <source>
        <dbReference type="ARBA" id="ARBA00022656"/>
    </source>
</evidence>
<evidence type="ECO:0000259" key="6">
    <source>
        <dbReference type="PROSITE" id="PS51670"/>
    </source>
</evidence>
<organism evidence="7 8">
    <name type="scientific">Desmophyllum pertusum</name>
    <dbReference type="NCBI Taxonomy" id="174260"/>
    <lineage>
        <taxon>Eukaryota</taxon>
        <taxon>Metazoa</taxon>
        <taxon>Cnidaria</taxon>
        <taxon>Anthozoa</taxon>
        <taxon>Hexacorallia</taxon>
        <taxon>Scleractinia</taxon>
        <taxon>Caryophylliina</taxon>
        <taxon>Caryophylliidae</taxon>
        <taxon>Desmophyllum</taxon>
    </lineage>
</organism>
<keyword evidence="8" id="KW-1185">Reference proteome</keyword>
<feature type="signal peptide" evidence="4">
    <location>
        <begin position="1"/>
        <end position="22"/>
    </location>
</feature>
<proteinExistence type="predicted"/>
<comment type="caution">
    <text evidence="7">The sequence shown here is derived from an EMBL/GenBank/DDBJ whole genome shotgun (WGS) entry which is preliminary data.</text>
</comment>
<dbReference type="Gene3D" id="2.10.25.10">
    <property type="entry name" value="Laminin"/>
    <property type="match status" value="1"/>
</dbReference>
<dbReference type="SMART" id="SM00254">
    <property type="entry name" value="ShKT"/>
    <property type="match status" value="2"/>
</dbReference>
<dbReference type="PROSITE" id="PS50026">
    <property type="entry name" value="EGF_3"/>
    <property type="match status" value="1"/>
</dbReference>
<feature type="domain" description="EGF-like" evidence="5">
    <location>
        <begin position="31"/>
        <end position="73"/>
    </location>
</feature>
<sequence>MCSTKLLVALVILGHFQATAKGASVQVTNDAVSSCSSSNLCKNGGQCRTKTDTKGISYYCCLCKEGFYGKNCEQKGCEDNKTDCPQWAKQGECQKNPCYMNTECMKSCNSCGMCKDCHQSCPAWAERGECSKNSRWMKPNCKFSCKQCC</sequence>
<dbReference type="PROSITE" id="PS51670">
    <property type="entry name" value="SHKT"/>
    <property type="match status" value="2"/>
</dbReference>
<reference evidence="7" key="1">
    <citation type="submission" date="2023-01" db="EMBL/GenBank/DDBJ databases">
        <title>Genome assembly of the deep-sea coral Lophelia pertusa.</title>
        <authorList>
            <person name="Herrera S."/>
            <person name="Cordes E."/>
        </authorList>
    </citation>
    <scope>NUCLEOTIDE SEQUENCE</scope>
    <source>
        <strain evidence="7">USNM1676648</strain>
        <tissue evidence="7">Polyp</tissue>
    </source>
</reference>
<keyword evidence="1" id="KW-0800">Toxin</keyword>
<feature type="chain" id="PRO_5040897175" evidence="4">
    <location>
        <begin position="23"/>
        <end position="149"/>
    </location>
</feature>
<dbReference type="PROSITE" id="PS00022">
    <property type="entry name" value="EGF_1"/>
    <property type="match status" value="1"/>
</dbReference>
<feature type="domain" description="ShKT" evidence="6">
    <location>
        <begin position="77"/>
        <end position="111"/>
    </location>
</feature>
<keyword evidence="4" id="KW-0732">Signal</keyword>
<feature type="disulfide bond" evidence="3">
    <location>
        <begin position="77"/>
        <end position="111"/>
    </location>
</feature>
<feature type="disulfide bond" evidence="2">
    <location>
        <begin position="63"/>
        <end position="72"/>
    </location>
</feature>
<dbReference type="Pfam" id="PF01549">
    <property type="entry name" value="ShK"/>
    <property type="match status" value="2"/>
</dbReference>
<dbReference type="EMBL" id="MU827843">
    <property type="protein sequence ID" value="KAJ7318904.1"/>
    <property type="molecule type" value="Genomic_DNA"/>
</dbReference>
<protein>
    <submittedName>
        <fullName evidence="7">Uncharacterized protein</fullName>
    </submittedName>
</protein>
<keyword evidence="2" id="KW-1015">Disulfide bond</keyword>
<dbReference type="CDD" id="cd00054">
    <property type="entry name" value="EGF_CA"/>
    <property type="match status" value="1"/>
</dbReference>
<evidence type="ECO:0000256" key="3">
    <source>
        <dbReference type="PROSITE-ProRule" id="PRU01005"/>
    </source>
</evidence>
<feature type="disulfide bond" evidence="3">
    <location>
        <begin position="114"/>
        <end position="148"/>
    </location>
</feature>
<keyword evidence="2" id="KW-0245">EGF-like domain</keyword>
<name>A0A9W9Y778_9CNID</name>
<gene>
    <name evidence="7" type="ORF">OS493_037030</name>
</gene>
<dbReference type="InterPro" id="IPR000742">
    <property type="entry name" value="EGF"/>
</dbReference>
<dbReference type="OrthoDB" id="5990302at2759"/>
<dbReference type="GO" id="GO:0090729">
    <property type="term" value="F:toxin activity"/>
    <property type="evidence" value="ECO:0007669"/>
    <property type="project" value="UniProtKB-KW"/>
</dbReference>
<dbReference type="PROSITE" id="PS01186">
    <property type="entry name" value="EGF_2"/>
    <property type="match status" value="1"/>
</dbReference>
<dbReference type="InterPro" id="IPR003582">
    <property type="entry name" value="ShKT_dom"/>
</dbReference>
<evidence type="ECO:0000313" key="8">
    <source>
        <dbReference type="Proteomes" id="UP001163046"/>
    </source>
</evidence>
<evidence type="ECO:0000256" key="4">
    <source>
        <dbReference type="SAM" id="SignalP"/>
    </source>
</evidence>
<evidence type="ECO:0000259" key="5">
    <source>
        <dbReference type="PROSITE" id="PS50026"/>
    </source>
</evidence>
<dbReference type="SUPFAM" id="SSF57196">
    <property type="entry name" value="EGF/Laminin"/>
    <property type="match status" value="1"/>
</dbReference>
<dbReference type="Proteomes" id="UP001163046">
    <property type="component" value="Unassembled WGS sequence"/>
</dbReference>